<dbReference type="STRING" id="157072.A0A024TZ24"/>
<dbReference type="eggNOG" id="ENOG502SGZX">
    <property type="taxonomic scope" value="Eukaryota"/>
</dbReference>
<name>A0A024TZ24_9STRA</name>
<dbReference type="OrthoDB" id="74175at2759"/>
<dbReference type="AlphaFoldDB" id="A0A024TZ24"/>
<evidence type="ECO:0000313" key="1">
    <source>
        <dbReference type="EMBL" id="ETV99385.1"/>
    </source>
</evidence>
<proteinExistence type="predicted"/>
<organism evidence="1">
    <name type="scientific">Aphanomyces invadans</name>
    <dbReference type="NCBI Taxonomy" id="157072"/>
    <lineage>
        <taxon>Eukaryota</taxon>
        <taxon>Sar</taxon>
        <taxon>Stramenopiles</taxon>
        <taxon>Oomycota</taxon>
        <taxon>Saprolegniomycetes</taxon>
        <taxon>Saprolegniales</taxon>
        <taxon>Verrucalvaceae</taxon>
        <taxon>Aphanomyces</taxon>
    </lineage>
</organism>
<dbReference type="RefSeq" id="XP_008871941.1">
    <property type="nucleotide sequence ID" value="XM_008873719.1"/>
</dbReference>
<reference evidence="1" key="1">
    <citation type="submission" date="2013-12" db="EMBL/GenBank/DDBJ databases">
        <title>The Genome Sequence of Aphanomyces invadans NJM9701.</title>
        <authorList>
            <consortium name="The Broad Institute Genomics Platform"/>
            <person name="Russ C."/>
            <person name="Tyler B."/>
            <person name="van West P."/>
            <person name="Dieguez-Uribeondo J."/>
            <person name="Young S.K."/>
            <person name="Zeng Q."/>
            <person name="Gargeya S."/>
            <person name="Fitzgerald M."/>
            <person name="Abouelleil A."/>
            <person name="Alvarado L."/>
            <person name="Chapman S.B."/>
            <person name="Gainer-Dewar J."/>
            <person name="Goldberg J."/>
            <person name="Griggs A."/>
            <person name="Gujja S."/>
            <person name="Hansen M."/>
            <person name="Howarth C."/>
            <person name="Imamovic A."/>
            <person name="Ireland A."/>
            <person name="Larimer J."/>
            <person name="McCowan C."/>
            <person name="Murphy C."/>
            <person name="Pearson M."/>
            <person name="Poon T.W."/>
            <person name="Priest M."/>
            <person name="Roberts A."/>
            <person name="Saif S."/>
            <person name="Shea T."/>
            <person name="Sykes S."/>
            <person name="Wortman J."/>
            <person name="Nusbaum C."/>
            <person name="Birren B."/>
        </authorList>
    </citation>
    <scope>NUCLEOTIDE SEQUENCE [LARGE SCALE GENOMIC DNA]</scope>
    <source>
        <strain evidence="1">NJM9701</strain>
    </source>
</reference>
<sequence>MTGFIGNSQGFRPVSAPSNRNLSVSKAYLKKAAKEKRARERDFAMELFQEKADFERKGQANKLMRRHNILKVYSQTKNRDNFLQVKVVEGPDQHERVMTADAFHILFHMLSIVSSPHHLALPDYNNGTSSSAKHAKLRMQSKKDIQDGLRLVLKSTIELTAILEEQLYELQRKGWNCTASHAVGPHIDT</sequence>
<accession>A0A024TZ24</accession>
<dbReference type="EMBL" id="KI913967">
    <property type="protein sequence ID" value="ETV99385.1"/>
    <property type="molecule type" value="Genomic_DNA"/>
</dbReference>
<protein>
    <submittedName>
        <fullName evidence="1">Uncharacterized protein</fullName>
    </submittedName>
</protein>
<gene>
    <name evidence="1" type="ORF">H310_08092</name>
</gene>
<dbReference type="GeneID" id="20085142"/>
<dbReference type="VEuPathDB" id="FungiDB:H310_08092"/>